<dbReference type="Gene3D" id="3.40.50.1450">
    <property type="entry name" value="HybD-like"/>
    <property type="match status" value="1"/>
</dbReference>
<reference evidence="5 6" key="1">
    <citation type="submission" date="2009-06" db="EMBL/GenBank/DDBJ databases">
        <title>Molecular Evidence for Microbiologically Influenced Corrosion from genome of Methanogen.</title>
        <authorList>
            <person name="Ito N."/>
            <person name="Tsurumaru H."/>
            <person name="Shimizu A."/>
            <person name="Harada T."/>
            <person name="Hosoyama A."/>
            <person name="Horikawa H."/>
            <person name="Wakai S."/>
            <person name="Sasaki K."/>
            <person name="Nishijima K."/>
            <person name="Ataku H."/>
            <person name="Yamazaki J."/>
            <person name="Mise M."/>
            <person name="Yamazaki S."/>
            <person name="Tanikawa S."/>
            <person name="Harayama S."/>
            <person name="Fujita N."/>
        </authorList>
    </citation>
    <scope>NUCLEOTIDE SEQUENCE [LARGE SCALE GENOMIC DNA]</scope>
    <source>
        <strain evidence="6">OS7 ( NBRC 103642)</strain>
    </source>
</reference>
<dbReference type="GO" id="GO:0016485">
    <property type="term" value="P:protein processing"/>
    <property type="evidence" value="ECO:0007669"/>
    <property type="project" value="TreeGrafter"/>
</dbReference>
<protein>
    <submittedName>
        <fullName evidence="5">Putative hydrogenase maturation protease</fullName>
    </submittedName>
</protein>
<name>A0A2Z5PGZ4_METMI</name>
<dbReference type="InterPro" id="IPR023430">
    <property type="entry name" value="Pept_HybD-like_dom_sf"/>
</dbReference>
<dbReference type="Pfam" id="PF01750">
    <property type="entry name" value="HycI"/>
    <property type="match status" value="1"/>
</dbReference>
<proteinExistence type="inferred from homology"/>
<dbReference type="GO" id="GO:0008047">
    <property type="term" value="F:enzyme activator activity"/>
    <property type="evidence" value="ECO:0007669"/>
    <property type="project" value="InterPro"/>
</dbReference>
<dbReference type="NCBIfam" id="TIGR00072">
    <property type="entry name" value="hydrog_prot"/>
    <property type="match status" value="1"/>
</dbReference>
<dbReference type="CDD" id="cd06067">
    <property type="entry name" value="H2MP_MemB-H2evol"/>
    <property type="match status" value="1"/>
</dbReference>
<evidence type="ECO:0000256" key="1">
    <source>
        <dbReference type="ARBA" id="ARBA00006814"/>
    </source>
</evidence>
<evidence type="ECO:0000313" key="5">
    <source>
        <dbReference type="EMBL" id="BAP63379.1"/>
    </source>
</evidence>
<dbReference type="Proteomes" id="UP000263689">
    <property type="component" value="Chromosome"/>
</dbReference>
<dbReference type="EMBL" id="AP011528">
    <property type="protein sequence ID" value="BAP63379.1"/>
    <property type="molecule type" value="Genomic_DNA"/>
</dbReference>
<dbReference type="SUPFAM" id="SSF53163">
    <property type="entry name" value="HybD-like"/>
    <property type="match status" value="1"/>
</dbReference>
<dbReference type="NCBIfam" id="TIGR00142">
    <property type="entry name" value="hycI"/>
    <property type="match status" value="1"/>
</dbReference>
<dbReference type="GeneID" id="37875775"/>
<organism evidence="5 6">
    <name type="scientific">Methanococcus maripaludis OS7</name>
    <dbReference type="NCBI Taxonomy" id="637915"/>
    <lineage>
        <taxon>Archaea</taxon>
        <taxon>Methanobacteriati</taxon>
        <taxon>Methanobacteriota</taxon>
        <taxon>Methanomada group</taxon>
        <taxon>Methanococci</taxon>
        <taxon>Methanococcales</taxon>
        <taxon>Methanococcaceae</taxon>
        <taxon>Methanococcus</taxon>
    </lineage>
</organism>
<evidence type="ECO:0000313" key="6">
    <source>
        <dbReference type="Proteomes" id="UP000263689"/>
    </source>
</evidence>
<dbReference type="InterPro" id="IPR000671">
    <property type="entry name" value="Peptidase_A31"/>
</dbReference>
<dbReference type="PANTHER" id="PTHR30302:SF1">
    <property type="entry name" value="HYDROGENASE 2 MATURATION PROTEASE"/>
    <property type="match status" value="1"/>
</dbReference>
<comment type="similarity">
    <text evidence="1">Belongs to the peptidase A31 family.</text>
</comment>
<dbReference type="PRINTS" id="PR00446">
    <property type="entry name" value="HYDRGNUPTAKE"/>
</dbReference>
<dbReference type="PANTHER" id="PTHR30302">
    <property type="entry name" value="HYDROGENASE 1 MATURATION PROTEASE"/>
    <property type="match status" value="1"/>
</dbReference>
<dbReference type="GO" id="GO:0004190">
    <property type="term" value="F:aspartic-type endopeptidase activity"/>
    <property type="evidence" value="ECO:0007669"/>
    <property type="project" value="UniProtKB-KW"/>
</dbReference>
<dbReference type="KEGG" id="mmao:MMOS7_12930"/>
<sequence>MESVQSTIKSFINNSNKIAILGIGNYLKSDDGFGVYVVESLVKNYSKTHENLSLEKEINSVNNRLILMNCGVVPENFTDVIKRENPDKIIMVDAALMHQEPGTLRVVESDEISETGFSTHSLPLSIIIKYINAHIDTEILIIGIEPTDLEFGEPLSGLIKEKADEFSKILIEEIDSFLL</sequence>
<accession>A0A2Z5PGZ4</accession>
<evidence type="ECO:0000256" key="3">
    <source>
        <dbReference type="ARBA" id="ARBA00022750"/>
    </source>
</evidence>
<dbReference type="AlphaFoldDB" id="A0A2Z5PGZ4"/>
<keyword evidence="4" id="KW-0378">Hydrolase</keyword>
<evidence type="ECO:0000256" key="2">
    <source>
        <dbReference type="ARBA" id="ARBA00022670"/>
    </source>
</evidence>
<dbReference type="InterPro" id="IPR004420">
    <property type="entry name" value="Pept_A31_hyd_mat_HycI"/>
</dbReference>
<keyword evidence="2 5" id="KW-0645">Protease</keyword>
<gene>
    <name evidence="5" type="ORF">MMOS7_12930</name>
</gene>
<dbReference type="RefSeq" id="WP_119721116.1">
    <property type="nucleotide sequence ID" value="NZ_AP011528.1"/>
</dbReference>
<evidence type="ECO:0000256" key="4">
    <source>
        <dbReference type="ARBA" id="ARBA00022801"/>
    </source>
</evidence>
<keyword evidence="3" id="KW-0064">Aspartyl protease</keyword>